<dbReference type="RefSeq" id="WP_183899009.1">
    <property type="nucleotide sequence ID" value="NZ_JACIDW010000002.1"/>
</dbReference>
<reference evidence="2 3" key="1">
    <citation type="submission" date="2020-08" db="EMBL/GenBank/DDBJ databases">
        <title>Genomic Encyclopedia of Type Strains, Phase IV (KMG-IV): sequencing the most valuable type-strain genomes for metagenomic binning, comparative biology and taxonomic classification.</title>
        <authorList>
            <person name="Goeker M."/>
        </authorList>
    </citation>
    <scope>NUCLEOTIDE SEQUENCE [LARGE SCALE GENOMIC DNA]</scope>
    <source>
        <strain evidence="2 3">DSM 26575</strain>
    </source>
</reference>
<evidence type="ECO:0000313" key="2">
    <source>
        <dbReference type="EMBL" id="MBB3963283.1"/>
    </source>
</evidence>
<proteinExistence type="predicted"/>
<organism evidence="2 3">
    <name type="scientific">Rhizobium metallidurans</name>
    <dbReference type="NCBI Taxonomy" id="1265931"/>
    <lineage>
        <taxon>Bacteria</taxon>
        <taxon>Pseudomonadati</taxon>
        <taxon>Pseudomonadota</taxon>
        <taxon>Alphaproteobacteria</taxon>
        <taxon>Hyphomicrobiales</taxon>
        <taxon>Rhizobiaceae</taxon>
        <taxon>Rhizobium/Agrobacterium group</taxon>
        <taxon>Rhizobium</taxon>
    </lineage>
</organism>
<dbReference type="Proteomes" id="UP000582090">
    <property type="component" value="Unassembled WGS sequence"/>
</dbReference>
<dbReference type="EMBL" id="JACIDW010000002">
    <property type="protein sequence ID" value="MBB3963283.1"/>
    <property type="molecule type" value="Genomic_DNA"/>
</dbReference>
<keyword evidence="3" id="KW-1185">Reference proteome</keyword>
<sequence length="94" mass="9982">MIAVAGTHTGVGTRKVDARGGNGELDGTGESLDGVGLRMTDQIADKNRREKKHHRGNSSVRRSTHIVSRLFDRPIDCTVNLSGACAEAGTDIIP</sequence>
<evidence type="ECO:0000256" key="1">
    <source>
        <dbReference type="SAM" id="MobiDB-lite"/>
    </source>
</evidence>
<name>A0A7W6CLP7_9HYPH</name>
<gene>
    <name evidence="2" type="ORF">GGQ67_000908</name>
</gene>
<comment type="caution">
    <text evidence="2">The sequence shown here is derived from an EMBL/GenBank/DDBJ whole genome shotgun (WGS) entry which is preliminary data.</text>
</comment>
<evidence type="ECO:0000313" key="3">
    <source>
        <dbReference type="Proteomes" id="UP000582090"/>
    </source>
</evidence>
<feature type="region of interest" description="Disordered" evidence="1">
    <location>
        <begin position="1"/>
        <end position="65"/>
    </location>
</feature>
<protein>
    <submittedName>
        <fullName evidence="2">Uncharacterized protein</fullName>
    </submittedName>
</protein>
<dbReference type="AlphaFoldDB" id="A0A7W6CLP7"/>
<accession>A0A7W6CLP7</accession>